<dbReference type="AlphaFoldDB" id="A0A6B8RPD4"/>
<dbReference type="PRINTS" id="PR02008">
    <property type="entry name" value="RCMTFAMILY"/>
</dbReference>
<dbReference type="Pfam" id="PF01189">
    <property type="entry name" value="Methyltr_RsmB-F"/>
    <property type="match status" value="1"/>
</dbReference>
<dbReference type="InterPro" id="IPR027391">
    <property type="entry name" value="Nol1_Nop2_Fmu_2"/>
</dbReference>
<keyword evidence="4 6" id="KW-0949">S-adenosyl-L-methionine</keyword>
<evidence type="ECO:0000256" key="4">
    <source>
        <dbReference type="ARBA" id="ARBA00022691"/>
    </source>
</evidence>
<comment type="similarity">
    <text evidence="6">Belongs to the class I-like SAM-binding methyltransferase superfamily. RsmB/NOP family.</text>
</comment>
<keyword evidence="5 6" id="KW-0694">RNA-binding</keyword>
<feature type="domain" description="SAM-dependent MTase RsmB/NOP-type" evidence="7">
    <location>
        <begin position="23"/>
        <end position="304"/>
    </location>
</feature>
<evidence type="ECO:0000259" key="7">
    <source>
        <dbReference type="PROSITE" id="PS51686"/>
    </source>
</evidence>
<protein>
    <submittedName>
        <fullName evidence="8">RNA methyltransferase</fullName>
    </submittedName>
</protein>
<evidence type="ECO:0000256" key="1">
    <source>
        <dbReference type="ARBA" id="ARBA00022490"/>
    </source>
</evidence>
<dbReference type="RefSeq" id="WP_155702520.1">
    <property type="nucleotide sequence ID" value="NZ_CP034235.1"/>
</dbReference>
<keyword evidence="2 6" id="KW-0489">Methyltransferase</keyword>
<keyword evidence="1" id="KW-0963">Cytoplasm</keyword>
<evidence type="ECO:0000256" key="3">
    <source>
        <dbReference type="ARBA" id="ARBA00022679"/>
    </source>
</evidence>
<evidence type="ECO:0000256" key="2">
    <source>
        <dbReference type="ARBA" id="ARBA00022603"/>
    </source>
</evidence>
<proteinExistence type="inferred from homology"/>
<accession>A0A6B8RPD4</accession>
<evidence type="ECO:0000256" key="5">
    <source>
        <dbReference type="ARBA" id="ARBA00022884"/>
    </source>
</evidence>
<comment type="caution">
    <text evidence="6">Lacks conserved residue(s) required for the propagation of feature annotation.</text>
</comment>
<feature type="active site" description="Nucleophile" evidence="6">
    <location>
        <position position="236"/>
    </location>
</feature>
<dbReference type="Proteomes" id="UP000426246">
    <property type="component" value="Chromosome"/>
</dbReference>
<reference evidence="9" key="1">
    <citation type="submission" date="2018-11" db="EMBL/GenBank/DDBJ databases">
        <title>Complete genome sequence of Paenibacillus sp. ML311-T8.</title>
        <authorList>
            <person name="Nam Y.-D."/>
            <person name="Kang J."/>
            <person name="Chung W.-H."/>
            <person name="Park Y.S."/>
        </authorList>
    </citation>
    <scope>NUCLEOTIDE SEQUENCE [LARGE SCALE GENOMIC DNA]</scope>
    <source>
        <strain evidence="9">ML311-T8</strain>
    </source>
</reference>
<dbReference type="Pfam" id="PF17125">
    <property type="entry name" value="Methyltr_RsmF_N"/>
    <property type="match status" value="1"/>
</dbReference>
<dbReference type="PANTHER" id="PTHR22807:SF30">
    <property type="entry name" value="28S RRNA (CYTOSINE(4447)-C(5))-METHYLTRANSFERASE-RELATED"/>
    <property type="match status" value="1"/>
</dbReference>
<gene>
    <name evidence="8" type="ORF">EHS13_22265</name>
</gene>
<dbReference type="PANTHER" id="PTHR22807">
    <property type="entry name" value="NOP2 YEAST -RELATED NOL1/NOP2/FMU SUN DOMAIN-CONTAINING"/>
    <property type="match status" value="1"/>
</dbReference>
<dbReference type="KEGG" id="ppsc:EHS13_22265"/>
<dbReference type="CDD" id="cd21147">
    <property type="entry name" value="RsmF_methylt_CTD1"/>
    <property type="match status" value="1"/>
</dbReference>
<dbReference type="InterPro" id="IPR029063">
    <property type="entry name" value="SAM-dependent_MTases_sf"/>
</dbReference>
<dbReference type="GO" id="GO:0003723">
    <property type="term" value="F:RNA binding"/>
    <property type="evidence" value="ECO:0007669"/>
    <property type="project" value="UniProtKB-UniRule"/>
</dbReference>
<dbReference type="OrthoDB" id="9810297at2"/>
<sequence length="456" mass="50941">MIKLPEAFIERMRDILGKAADDFLNSYNQPKTQGLRINTLKSAISDTITNPLKISFQIEPIPWCSTGFYYDETTSRPGKHPYHAAGLYYIQEPSAMSVVELLNPLPGDIVLDLAAAPGGKSTQIAGKMQGKGLLIANEIHPARAKILSENIERMGVTNAVVTSCNPEQLAVKFPVFFDKIMLDAPCSGEGMFRKDPDAIAEWSPDHVTMCAIRQMDILRQAVLMLKPNGQLAYSTCTFSAEENELIIAKIIAEFPQFELVRTERIWPHLDRGEGHFAAILHKKAEIQAHTNAQKRYFDNTEKRKNLPKVVSEAWSLFESFAEMHVPGLVLEQGEPLLFGDQLYWLPRVADCPFNANYLKGLKILRPGLHLGTIKKNRLEPTHSLALAISPEVITNSYDFSTTSPEILSYLHGEALHGDGRHNGWLLITIDGFALGWGKESNGQIKNHYPKGLRWLG</sequence>
<feature type="binding site" evidence="6">
    <location>
        <begin position="114"/>
        <end position="120"/>
    </location>
    <ligand>
        <name>S-adenosyl-L-methionine</name>
        <dbReference type="ChEBI" id="CHEBI:59789"/>
    </ligand>
</feature>
<dbReference type="Pfam" id="PF13636">
    <property type="entry name" value="Methyltranf_PUA"/>
    <property type="match status" value="1"/>
</dbReference>
<keyword evidence="9" id="KW-1185">Reference proteome</keyword>
<dbReference type="GO" id="GO:0001510">
    <property type="term" value="P:RNA methylation"/>
    <property type="evidence" value="ECO:0007669"/>
    <property type="project" value="InterPro"/>
</dbReference>
<dbReference type="Pfam" id="PF17126">
    <property type="entry name" value="RsmF_methylt_CI"/>
    <property type="match status" value="1"/>
</dbReference>
<dbReference type="Gene3D" id="3.30.70.1170">
    <property type="entry name" value="Sun protein, domain 3"/>
    <property type="match status" value="1"/>
</dbReference>
<dbReference type="GO" id="GO:0008173">
    <property type="term" value="F:RNA methyltransferase activity"/>
    <property type="evidence" value="ECO:0007669"/>
    <property type="project" value="InterPro"/>
</dbReference>
<organism evidence="8 9">
    <name type="scientific">Paenibacillus psychroresistens</name>
    <dbReference type="NCBI Taxonomy" id="1778678"/>
    <lineage>
        <taxon>Bacteria</taxon>
        <taxon>Bacillati</taxon>
        <taxon>Bacillota</taxon>
        <taxon>Bacilli</taxon>
        <taxon>Bacillales</taxon>
        <taxon>Paenibacillaceae</taxon>
        <taxon>Paenibacillus</taxon>
    </lineage>
</organism>
<feature type="binding site" evidence="6">
    <location>
        <position position="183"/>
    </location>
    <ligand>
        <name>S-adenosyl-L-methionine</name>
        <dbReference type="ChEBI" id="CHEBI:59789"/>
    </ligand>
</feature>
<evidence type="ECO:0000313" key="8">
    <source>
        <dbReference type="EMBL" id="QGQ97415.1"/>
    </source>
</evidence>
<dbReference type="Gene3D" id="3.40.50.150">
    <property type="entry name" value="Vaccinia Virus protein VP39"/>
    <property type="match status" value="1"/>
</dbReference>
<dbReference type="InterPro" id="IPR001678">
    <property type="entry name" value="MeTrfase_RsmB-F_NOP2_dom"/>
</dbReference>
<dbReference type="CDD" id="cd02440">
    <property type="entry name" value="AdoMet_MTases"/>
    <property type="match status" value="1"/>
</dbReference>
<keyword evidence="3 6" id="KW-0808">Transferase</keyword>
<dbReference type="InterPro" id="IPR049560">
    <property type="entry name" value="MeTrfase_RsmB-F_NOP2_cat"/>
</dbReference>
<dbReference type="Gene3D" id="2.30.130.60">
    <property type="match status" value="1"/>
</dbReference>
<dbReference type="InterPro" id="IPR031341">
    <property type="entry name" value="Methyltr_RsmF_N"/>
</dbReference>
<name>A0A6B8RPD4_9BACL</name>
<dbReference type="InterPro" id="IPR031340">
    <property type="entry name" value="RsmF_methylt_CI"/>
</dbReference>
<evidence type="ECO:0000256" key="6">
    <source>
        <dbReference type="PROSITE-ProRule" id="PRU01023"/>
    </source>
</evidence>
<dbReference type="PROSITE" id="PS51686">
    <property type="entry name" value="SAM_MT_RSMB_NOP"/>
    <property type="match status" value="1"/>
</dbReference>
<dbReference type="EMBL" id="CP034235">
    <property type="protein sequence ID" value="QGQ97415.1"/>
    <property type="molecule type" value="Genomic_DNA"/>
</dbReference>
<dbReference type="InterPro" id="IPR023267">
    <property type="entry name" value="RCMT"/>
</dbReference>
<dbReference type="SUPFAM" id="SSF53335">
    <property type="entry name" value="S-adenosyl-L-methionine-dependent methyltransferases"/>
    <property type="match status" value="1"/>
</dbReference>
<feature type="binding site" evidence="6">
    <location>
        <position position="138"/>
    </location>
    <ligand>
        <name>S-adenosyl-L-methionine</name>
        <dbReference type="ChEBI" id="CHEBI:59789"/>
    </ligand>
</feature>
<evidence type="ECO:0000313" key="9">
    <source>
        <dbReference type="Proteomes" id="UP000426246"/>
    </source>
</evidence>